<dbReference type="InterPro" id="IPR013785">
    <property type="entry name" value="Aldolase_TIM"/>
</dbReference>
<dbReference type="RefSeq" id="WP_162424250.1">
    <property type="nucleotide sequence ID" value="NZ_WVIE01000019.1"/>
</dbReference>
<proteinExistence type="predicted"/>
<keyword evidence="2" id="KW-1185">Reference proteome</keyword>
<sequence>MPSLWNRRQFLTLLGGSALLPSACQKVESRPAQRAASFTIFDGLIYDQKPNAGLKPIRVDDRGFWKNKDDRSQPDREACQQNARAAAGQFSHFVIDIEHWKVNINQDPKAEVQQSIDKLLQVIEWMREAAPSLKLGVYSIPPIRDYWTPVRNLPGGRSGWRTANQFLKPIADASDFLAPSLYTFYTDIPGWVTYASANIEEAQQFGKPVYPFLWCRYHISNRERRNQFIAGDYWRTQLETVRDRGANGLVLWDWAGHDEPRTNVLDTQQAWWQETVKFKAAL</sequence>
<name>A0A8J8CNR9_9CYAN</name>
<organism evidence="1 2">
    <name type="scientific">Myxacorys almedinensis A</name>
    <dbReference type="NCBI Taxonomy" id="2690445"/>
    <lineage>
        <taxon>Bacteria</taxon>
        <taxon>Bacillati</taxon>
        <taxon>Cyanobacteriota</taxon>
        <taxon>Cyanophyceae</taxon>
        <taxon>Leptolyngbyales</taxon>
        <taxon>Leptolyngbyaceae</taxon>
        <taxon>Myxacorys</taxon>
        <taxon>Myxacorys almedinensis</taxon>
    </lineage>
</organism>
<protein>
    <recommendedName>
        <fullName evidence="3">Hyaluronidase</fullName>
    </recommendedName>
</protein>
<dbReference type="InterPro" id="IPR017853">
    <property type="entry name" value="GH"/>
</dbReference>
<evidence type="ECO:0008006" key="3">
    <source>
        <dbReference type="Google" id="ProtNLM"/>
    </source>
</evidence>
<dbReference type="Gene3D" id="3.20.20.70">
    <property type="entry name" value="Aldolase class I"/>
    <property type="match status" value="1"/>
</dbReference>
<dbReference type="EMBL" id="WVIE01000019">
    <property type="protein sequence ID" value="NDJ18722.1"/>
    <property type="molecule type" value="Genomic_DNA"/>
</dbReference>
<reference evidence="1" key="1">
    <citation type="submission" date="2019-12" db="EMBL/GenBank/DDBJ databases">
        <title>High-Quality draft genome sequences of three cyanobacteria isolated from the limestone walls of the Old Cathedral of Coimbra.</title>
        <authorList>
            <person name="Tiago I."/>
            <person name="Soares F."/>
            <person name="Portugal A."/>
        </authorList>
    </citation>
    <scope>NUCLEOTIDE SEQUENCE</scope>
    <source>
        <strain evidence="1">A</strain>
    </source>
</reference>
<dbReference type="AlphaFoldDB" id="A0A8J8CNR9"/>
<accession>A0A8J8CNR9</accession>
<gene>
    <name evidence="1" type="ORF">GS601_15740</name>
</gene>
<comment type="caution">
    <text evidence="1">The sequence shown here is derived from an EMBL/GenBank/DDBJ whole genome shotgun (WGS) entry which is preliminary data.</text>
</comment>
<evidence type="ECO:0000313" key="1">
    <source>
        <dbReference type="EMBL" id="NDJ18722.1"/>
    </source>
</evidence>
<evidence type="ECO:0000313" key="2">
    <source>
        <dbReference type="Proteomes" id="UP000646053"/>
    </source>
</evidence>
<dbReference type="SUPFAM" id="SSF51445">
    <property type="entry name" value="(Trans)glycosidases"/>
    <property type="match status" value="1"/>
</dbReference>
<dbReference type="Proteomes" id="UP000646053">
    <property type="component" value="Unassembled WGS sequence"/>
</dbReference>